<protein>
    <submittedName>
        <fullName evidence="3">Predicted protein</fullName>
    </submittedName>
</protein>
<feature type="region of interest" description="Disordered" evidence="2">
    <location>
        <begin position="406"/>
        <end position="554"/>
    </location>
</feature>
<feature type="region of interest" description="Disordered" evidence="2">
    <location>
        <begin position="1"/>
        <end position="31"/>
    </location>
</feature>
<dbReference type="OMA" id="TRWHAQA"/>
<evidence type="ECO:0000256" key="1">
    <source>
        <dbReference type="ARBA" id="ARBA00022786"/>
    </source>
</evidence>
<feature type="compositionally biased region" description="Low complexity" evidence="2">
    <location>
        <begin position="269"/>
        <end position="280"/>
    </location>
</feature>
<dbReference type="OrthoDB" id="415411at2759"/>
<dbReference type="RefSeq" id="XP_003060125.1">
    <property type="nucleotide sequence ID" value="XM_003060079.1"/>
</dbReference>
<dbReference type="GeneID" id="9685278"/>
<evidence type="ECO:0000256" key="2">
    <source>
        <dbReference type="SAM" id="MobiDB-lite"/>
    </source>
</evidence>
<reference evidence="3 4" key="1">
    <citation type="journal article" date="2009" name="Science">
        <title>Green evolution and dynamic adaptations revealed by genomes of the marine picoeukaryotes Micromonas.</title>
        <authorList>
            <person name="Worden A.Z."/>
            <person name="Lee J.H."/>
            <person name="Mock T."/>
            <person name="Rouze P."/>
            <person name="Simmons M.P."/>
            <person name="Aerts A.L."/>
            <person name="Allen A.E."/>
            <person name="Cuvelier M.L."/>
            <person name="Derelle E."/>
            <person name="Everett M.V."/>
            <person name="Foulon E."/>
            <person name="Grimwood J."/>
            <person name="Gundlach H."/>
            <person name="Henrissat B."/>
            <person name="Napoli C."/>
            <person name="McDonald S.M."/>
            <person name="Parker M.S."/>
            <person name="Rombauts S."/>
            <person name="Salamov A."/>
            <person name="Von Dassow P."/>
            <person name="Badger J.H."/>
            <person name="Coutinho P.M."/>
            <person name="Demir E."/>
            <person name="Dubchak I."/>
            <person name="Gentemann C."/>
            <person name="Eikrem W."/>
            <person name="Gready J.E."/>
            <person name="John U."/>
            <person name="Lanier W."/>
            <person name="Lindquist E.A."/>
            <person name="Lucas S."/>
            <person name="Mayer K.F."/>
            <person name="Moreau H."/>
            <person name="Not F."/>
            <person name="Otillar R."/>
            <person name="Panaud O."/>
            <person name="Pangilinan J."/>
            <person name="Paulsen I."/>
            <person name="Piegu B."/>
            <person name="Poliakov A."/>
            <person name="Robbens S."/>
            <person name="Schmutz J."/>
            <person name="Toulza E."/>
            <person name="Wyss T."/>
            <person name="Zelensky A."/>
            <person name="Zhou K."/>
            <person name="Armbrust E.V."/>
            <person name="Bhattacharya D."/>
            <person name="Goodenough U.W."/>
            <person name="Van de Peer Y."/>
            <person name="Grigoriev I.V."/>
        </authorList>
    </citation>
    <scope>NUCLEOTIDE SEQUENCE [LARGE SCALE GENOMIC DNA]</scope>
    <source>
        <strain evidence="3 4">CCMP1545</strain>
    </source>
</reference>
<dbReference type="EMBL" id="GG663741">
    <property type="protein sequence ID" value="EEH56077.1"/>
    <property type="molecule type" value="Genomic_DNA"/>
</dbReference>
<feature type="compositionally biased region" description="Basic residues" evidence="2">
    <location>
        <begin position="522"/>
        <end position="549"/>
    </location>
</feature>
<keyword evidence="4" id="KW-1185">Reference proteome</keyword>
<dbReference type="Gene3D" id="1.25.10.10">
    <property type="entry name" value="Leucine-rich Repeat Variant"/>
    <property type="match status" value="1"/>
</dbReference>
<accession>C1MVZ7</accession>
<evidence type="ECO:0000313" key="4">
    <source>
        <dbReference type="Proteomes" id="UP000001876"/>
    </source>
</evidence>
<feature type="compositionally biased region" description="Acidic residues" evidence="2">
    <location>
        <begin position="476"/>
        <end position="519"/>
    </location>
</feature>
<name>C1MVZ7_MICPC</name>
<keyword evidence="1" id="KW-0833">Ubl conjugation pathway</keyword>
<evidence type="ECO:0000313" key="3">
    <source>
        <dbReference type="EMBL" id="EEH56077.1"/>
    </source>
</evidence>
<dbReference type="Proteomes" id="UP000001876">
    <property type="component" value="Unassembled WGS sequence"/>
</dbReference>
<feature type="compositionally biased region" description="Acidic residues" evidence="2">
    <location>
        <begin position="413"/>
        <end position="424"/>
    </location>
</feature>
<feature type="region of interest" description="Disordered" evidence="2">
    <location>
        <begin position="259"/>
        <end position="323"/>
    </location>
</feature>
<dbReference type="KEGG" id="mpp:MICPUCDRAFT_40634"/>
<dbReference type="PANTHER" id="PTHR23315:SF7">
    <property type="entry name" value="U-BOX DOMAIN-CONTAINING PROTEIN 4"/>
    <property type="match status" value="1"/>
</dbReference>
<dbReference type="InterPro" id="IPR011989">
    <property type="entry name" value="ARM-like"/>
</dbReference>
<feature type="compositionally biased region" description="Acidic residues" evidence="2">
    <location>
        <begin position="668"/>
        <end position="677"/>
    </location>
</feature>
<feature type="compositionally biased region" description="Acidic residues" evidence="2">
    <location>
        <begin position="439"/>
        <end position="467"/>
    </location>
</feature>
<dbReference type="PANTHER" id="PTHR23315">
    <property type="entry name" value="U BOX DOMAIN-CONTAINING"/>
    <property type="match status" value="1"/>
</dbReference>
<proteinExistence type="predicted"/>
<feature type="region of interest" description="Disordered" evidence="2">
    <location>
        <begin position="638"/>
        <end position="677"/>
    </location>
</feature>
<dbReference type="SUPFAM" id="SSF48371">
    <property type="entry name" value="ARM repeat"/>
    <property type="match status" value="1"/>
</dbReference>
<sequence>MAKKGKKKKADDDGDGDENEPKELPCPPHMTPEYFKQSMDLAVLCEVGGRANAKPPVPMPRAAALGHLWSHCLTKDSPVGTKQSIMDAGALLAGVAAAKQSEDAAAQGAGMGLVYCFAQARSPSHWFPYDRVGVEDAVIVLAKCVAHGYGDNAKKNGPDAVKLDVFKRSQALEYCVDHATDRRDDGANMNLREAASAVVREMSELDEVKDAISTREIIRGLVRVMWEEKETATLQCRANACATIFNVCTQSRRKYEEEMRAHEEKNNPAAAAARAMAGASLDDDDDDDDDDRGSDGGGGSDAGAPGERAKAGGAGEDPGADAAAAAASPLKTIAAPAKLDALALPTMNSRAESSVLTHNLGESLNVSVAMMVTPSEEEMRRMEMVIDEGGIHPLVMLCAGAAGLPEGFVREEPPEDPVPEEAEPTPEKPKKKKKKLADDGDGLVEEEEEDDEEQGSGDDDDDGDGDGGEGSGGEGEGGDDGEGGGDDDGEGGDDDGEGGDDAGETEDAGATEAEAEDDAGGGKKKKKGKKKGGKKKGGKKGGKKKKAAPKKPTLTPAMIEARSFAAGVLRRMTTRGDWAARIASSHGALTLLLPLLETKDSQTRWHAQAALWNISGDTANVEALAQHDAPSYLTKIGLKKLGKENQRPGGGEGSEDGEGSEGGGGGGEEADADAAEA</sequence>
<dbReference type="AlphaFoldDB" id="C1MVZ7"/>
<gene>
    <name evidence="3" type="ORF">MICPUCDRAFT_40634</name>
</gene>
<dbReference type="eggNOG" id="ENOG502SYJT">
    <property type="taxonomic scope" value="Eukaryota"/>
</dbReference>
<dbReference type="InterPro" id="IPR016024">
    <property type="entry name" value="ARM-type_fold"/>
</dbReference>
<organism evidence="4">
    <name type="scientific">Micromonas pusilla (strain CCMP1545)</name>
    <name type="common">Picoplanktonic green alga</name>
    <dbReference type="NCBI Taxonomy" id="564608"/>
    <lineage>
        <taxon>Eukaryota</taxon>
        <taxon>Viridiplantae</taxon>
        <taxon>Chlorophyta</taxon>
        <taxon>Mamiellophyceae</taxon>
        <taxon>Mamiellales</taxon>
        <taxon>Mamiellaceae</taxon>
        <taxon>Micromonas</taxon>
    </lineage>
</organism>
<feature type="compositionally biased region" description="Acidic residues" evidence="2">
    <location>
        <begin position="281"/>
        <end position="292"/>
    </location>
</feature>